<dbReference type="CDD" id="cd01744">
    <property type="entry name" value="GATase1_CPSase"/>
    <property type="match status" value="1"/>
</dbReference>
<keyword evidence="5 8" id="KW-0067">ATP-binding</keyword>
<comment type="function">
    <text evidence="8">Small subunit of the glutamine-dependent carbamoyl phosphate synthetase (CPSase). CPSase catalyzes the formation of carbamoyl phosphate from the ammonia moiety of glutamine, carbonate, and phosphate donated by ATP, constituting the first step of 2 biosynthetic pathways, one leading to arginine and/or urea and the other to pyrimidine nucleotides. The small subunit (glutamine amidotransferase) binds and cleaves glutamine to supply the large subunit with the substrate ammonia.</text>
</comment>
<dbReference type="RefSeq" id="WP_012186341.1">
    <property type="nucleotide sequence ID" value="NC_009954.1"/>
</dbReference>
<dbReference type="GO" id="GO:0006541">
    <property type="term" value="P:glutamine metabolic process"/>
    <property type="evidence" value="ECO:0007669"/>
    <property type="project" value="InterPro"/>
</dbReference>
<dbReference type="Pfam" id="PF00117">
    <property type="entry name" value="GATase"/>
    <property type="match status" value="1"/>
</dbReference>
<dbReference type="GO" id="GO:0006526">
    <property type="term" value="P:L-arginine biosynthetic process"/>
    <property type="evidence" value="ECO:0007669"/>
    <property type="project" value="UniProtKB-UniRule"/>
</dbReference>
<feature type="active site" evidence="8">
    <location>
        <position position="331"/>
    </location>
</feature>
<dbReference type="SUPFAM" id="SSF52317">
    <property type="entry name" value="Class I glutamine amidotransferase-like"/>
    <property type="match status" value="1"/>
</dbReference>
<comment type="catalytic activity">
    <reaction evidence="7 8">
        <text>hydrogencarbonate + L-glutamine + 2 ATP + H2O = carbamoyl phosphate + L-glutamate + 2 ADP + phosphate + 2 H(+)</text>
        <dbReference type="Rhea" id="RHEA:18633"/>
        <dbReference type="ChEBI" id="CHEBI:15377"/>
        <dbReference type="ChEBI" id="CHEBI:15378"/>
        <dbReference type="ChEBI" id="CHEBI:17544"/>
        <dbReference type="ChEBI" id="CHEBI:29985"/>
        <dbReference type="ChEBI" id="CHEBI:30616"/>
        <dbReference type="ChEBI" id="CHEBI:43474"/>
        <dbReference type="ChEBI" id="CHEBI:58228"/>
        <dbReference type="ChEBI" id="CHEBI:58359"/>
        <dbReference type="ChEBI" id="CHEBI:456216"/>
        <dbReference type="EC" id="6.3.5.5"/>
    </reaction>
</comment>
<feature type="binding site" evidence="8">
    <location>
        <position position="250"/>
    </location>
    <ligand>
        <name>L-glutamine</name>
        <dbReference type="ChEBI" id="CHEBI:58359"/>
    </ligand>
</feature>
<evidence type="ECO:0000256" key="2">
    <source>
        <dbReference type="ARBA" id="ARBA00007800"/>
    </source>
</evidence>
<dbReference type="InterPro" id="IPR035686">
    <property type="entry name" value="CPSase_GATase1"/>
</dbReference>
<dbReference type="InterPro" id="IPR017926">
    <property type="entry name" value="GATASE"/>
</dbReference>
<dbReference type="SUPFAM" id="SSF52021">
    <property type="entry name" value="Carbamoyl phosphate synthetase, small subunit N-terminal domain"/>
    <property type="match status" value="1"/>
</dbReference>
<dbReference type="Pfam" id="PF00988">
    <property type="entry name" value="CPSase_sm_chain"/>
    <property type="match status" value="1"/>
</dbReference>
<evidence type="ECO:0000256" key="6">
    <source>
        <dbReference type="ARBA" id="ARBA00022962"/>
    </source>
</evidence>
<accession>A8M8Q3</accession>
<dbReference type="AlphaFoldDB" id="A8M8Q3"/>
<evidence type="ECO:0000313" key="11">
    <source>
        <dbReference type="Proteomes" id="UP000001137"/>
    </source>
</evidence>
<keyword evidence="6 8" id="KW-0315">Glutamine amidotransferase</keyword>
<dbReference type="MEROPS" id="C26.A33"/>
<dbReference type="InterPro" id="IPR050472">
    <property type="entry name" value="Anth_synth/Amidotransfase"/>
</dbReference>
<dbReference type="STRING" id="397948.Cmaq_1295"/>
<protein>
    <recommendedName>
        <fullName evidence="8">Carbamoyl phosphate synthase small chain</fullName>
        <ecNumber evidence="8">6.3.5.5</ecNumber>
    </recommendedName>
    <alternativeName>
        <fullName evidence="8">Carbamoyl phosphate synthetase glutamine chain</fullName>
    </alternativeName>
</protein>
<feature type="binding site" evidence="8">
    <location>
        <position position="290"/>
    </location>
    <ligand>
        <name>L-glutamine</name>
        <dbReference type="ChEBI" id="CHEBI:58359"/>
    </ligand>
</feature>
<dbReference type="InterPro" id="IPR006274">
    <property type="entry name" value="CarbamoylP_synth_ssu"/>
</dbReference>
<evidence type="ECO:0000259" key="9">
    <source>
        <dbReference type="SMART" id="SM01097"/>
    </source>
</evidence>
<evidence type="ECO:0000256" key="1">
    <source>
        <dbReference type="ARBA" id="ARBA00005077"/>
    </source>
</evidence>
<feature type="binding site" evidence="8">
    <location>
        <position position="291"/>
    </location>
    <ligand>
        <name>L-glutamine</name>
        <dbReference type="ChEBI" id="CHEBI:58359"/>
    </ligand>
</feature>
<gene>
    <name evidence="8" type="primary">carA</name>
    <name evidence="10" type="ordered locus">Cmaq_1295</name>
</gene>
<dbReference type="GeneID" id="5708905"/>
<dbReference type="KEGG" id="cma:Cmaq_1295"/>
<feature type="region of interest" description="CPSase" evidence="8">
    <location>
        <begin position="1"/>
        <end position="171"/>
    </location>
</feature>
<dbReference type="InterPro" id="IPR029062">
    <property type="entry name" value="Class_I_gatase-like"/>
</dbReference>
<keyword evidence="8" id="KW-0028">Amino-acid biosynthesis</keyword>
<keyword evidence="8" id="KW-0055">Arginine biosynthesis</keyword>
<sequence length="359" mass="39773">MRYKERYLVLADGSVYRGYAFGADSETVGEVVFTTANVGYPESLTDPSYKGQILVFTSPLIGNYGVSKEQWESDSIQVNGVVIFDLTKPSHYTSIMSLDEWLRNQDVPGIFRVDTRALTIRLREQGVIMGAIVDDPGRGMSMINEAPSYDSINFVKLVSPQSPITYGGEDPCIGIIDCGVKLGIVRELVSRGVEVIRYPCLMWRRALDECDGVLISNGPGNPMLLTELTSLVDDVVKDRKPTLGICLGHQVVALGMGARLFKMRYGHRAINKPVLDLVRNRVYVTTHNHGYAVDPSTLSGTGLKVWAIQPDDGTVEGLYHEKLPILTTQFHPEARPGPVDTRWIFDKFISVVKGESGWM</sequence>
<dbReference type="InterPro" id="IPR002474">
    <property type="entry name" value="CarbamoylP_synth_ssu_N"/>
</dbReference>
<comment type="catalytic activity">
    <reaction evidence="8">
        <text>L-glutamine + H2O = L-glutamate + NH4(+)</text>
        <dbReference type="Rhea" id="RHEA:15889"/>
        <dbReference type="ChEBI" id="CHEBI:15377"/>
        <dbReference type="ChEBI" id="CHEBI:28938"/>
        <dbReference type="ChEBI" id="CHEBI:29985"/>
        <dbReference type="ChEBI" id="CHEBI:58359"/>
    </reaction>
</comment>
<dbReference type="PROSITE" id="PS51273">
    <property type="entry name" value="GATASE_TYPE_1"/>
    <property type="match status" value="1"/>
</dbReference>
<comment type="subunit">
    <text evidence="8">Composed of two chains; the small (or glutamine) chain promotes the hydrolysis of glutamine to ammonia, which is used by the large (or ammonia) chain to synthesize carbamoyl phosphate. Tetramer of heterodimers (alpha,beta)4.</text>
</comment>
<dbReference type="PRINTS" id="PR00096">
    <property type="entry name" value="GATASE"/>
</dbReference>
<dbReference type="Gene3D" id="3.50.30.20">
    <property type="entry name" value="Carbamoyl-phosphate synthase small subunit, N-terminal domain"/>
    <property type="match status" value="1"/>
</dbReference>
<comment type="pathway">
    <text evidence="8">Pyrimidine metabolism; UMP biosynthesis via de novo pathway; (S)-dihydroorotate from bicarbonate: step 1/3.</text>
</comment>
<dbReference type="PRINTS" id="PR00097">
    <property type="entry name" value="ANTSNTHASEII"/>
</dbReference>
<dbReference type="UniPathway" id="UPA00068">
    <property type="reaction ID" value="UER00171"/>
</dbReference>
<evidence type="ECO:0000313" key="10">
    <source>
        <dbReference type="EMBL" id="ABW02122.1"/>
    </source>
</evidence>
<dbReference type="GO" id="GO:0004088">
    <property type="term" value="F:carbamoyl-phosphate synthase (glutamine-hydrolyzing) activity"/>
    <property type="evidence" value="ECO:0007669"/>
    <property type="project" value="UniProtKB-UniRule"/>
</dbReference>
<dbReference type="HOGENOM" id="CLU_035901_1_1_2"/>
<dbReference type="GO" id="GO:0005524">
    <property type="term" value="F:ATP binding"/>
    <property type="evidence" value="ECO:0007669"/>
    <property type="project" value="UniProtKB-UniRule"/>
</dbReference>
<reference evidence="10 11" key="1">
    <citation type="submission" date="2007-10" db="EMBL/GenBank/DDBJ databases">
        <title>Complete sequence of Caldivirga maquilingensis IC-167.</title>
        <authorList>
            <consortium name="US DOE Joint Genome Institute"/>
            <person name="Copeland A."/>
            <person name="Lucas S."/>
            <person name="Lapidus A."/>
            <person name="Barry K."/>
            <person name="Glavina del Rio T."/>
            <person name="Dalin E."/>
            <person name="Tice H."/>
            <person name="Pitluck S."/>
            <person name="Saunders E."/>
            <person name="Brettin T."/>
            <person name="Bruce D."/>
            <person name="Detter J.C."/>
            <person name="Han C."/>
            <person name="Schmutz J."/>
            <person name="Larimer F."/>
            <person name="Land M."/>
            <person name="Hauser L."/>
            <person name="Kyrpides N."/>
            <person name="Ivanova N."/>
            <person name="Biddle J.F."/>
            <person name="Zhang Z."/>
            <person name="Fitz-Gibbon S.T."/>
            <person name="Lowe T.M."/>
            <person name="Saltikov C."/>
            <person name="House C.H."/>
            <person name="Richardson P."/>
        </authorList>
    </citation>
    <scope>NUCLEOTIDE SEQUENCE [LARGE SCALE GENOMIC DNA]</scope>
    <source>
        <strain evidence="11">ATCC 700844 / DSM 13496 / JCM 10307 / IC-167</strain>
    </source>
</reference>
<dbReference type="PRINTS" id="PR00099">
    <property type="entry name" value="CPSGATASE"/>
</dbReference>
<feature type="binding site" evidence="8">
    <location>
        <position position="247"/>
    </location>
    <ligand>
        <name>L-glutamine</name>
        <dbReference type="ChEBI" id="CHEBI:58359"/>
    </ligand>
</feature>
<evidence type="ECO:0000256" key="5">
    <source>
        <dbReference type="ARBA" id="ARBA00022840"/>
    </source>
</evidence>
<dbReference type="PANTHER" id="PTHR43418">
    <property type="entry name" value="MULTIFUNCTIONAL TRYPTOPHAN BIOSYNTHESIS PROTEIN-RELATED"/>
    <property type="match status" value="1"/>
</dbReference>
<dbReference type="SMART" id="SM01097">
    <property type="entry name" value="CPSase_sm_chain"/>
    <property type="match status" value="1"/>
</dbReference>
<feature type="binding site" evidence="8">
    <location>
        <position position="48"/>
    </location>
    <ligand>
        <name>L-glutamine</name>
        <dbReference type="ChEBI" id="CHEBI:58359"/>
    </ligand>
</feature>
<feature type="binding site" evidence="8">
    <location>
        <position position="288"/>
    </location>
    <ligand>
        <name>L-glutamine</name>
        <dbReference type="ChEBI" id="CHEBI:58359"/>
    </ligand>
</feature>
<dbReference type="UniPathway" id="UPA00070">
    <property type="reaction ID" value="UER00115"/>
</dbReference>
<name>A8M8Q3_CALMQ</name>
<keyword evidence="4 8" id="KW-0547">Nucleotide-binding</keyword>
<dbReference type="NCBIfam" id="NF009475">
    <property type="entry name" value="PRK12838.1"/>
    <property type="match status" value="1"/>
</dbReference>
<dbReference type="GO" id="GO:0044205">
    <property type="term" value="P:'de novo' UMP biosynthetic process"/>
    <property type="evidence" value="ECO:0007669"/>
    <property type="project" value="UniProtKB-UniRule"/>
</dbReference>
<keyword evidence="11" id="KW-1185">Reference proteome</keyword>
<evidence type="ECO:0000256" key="7">
    <source>
        <dbReference type="ARBA" id="ARBA00048816"/>
    </source>
</evidence>
<evidence type="ECO:0000256" key="3">
    <source>
        <dbReference type="ARBA" id="ARBA00022598"/>
    </source>
</evidence>
<dbReference type="GO" id="GO:0006207">
    <property type="term" value="P:'de novo' pyrimidine nucleobase biosynthetic process"/>
    <property type="evidence" value="ECO:0007669"/>
    <property type="project" value="InterPro"/>
</dbReference>
<dbReference type="eggNOG" id="arCOG00064">
    <property type="taxonomic scope" value="Archaea"/>
</dbReference>
<dbReference type="EMBL" id="CP000852">
    <property type="protein sequence ID" value="ABW02122.1"/>
    <property type="molecule type" value="Genomic_DNA"/>
</dbReference>
<dbReference type="Gene3D" id="3.40.50.880">
    <property type="match status" value="1"/>
</dbReference>
<feature type="domain" description="Carbamoyl-phosphate synthase small subunit N-terminal" evidence="9">
    <location>
        <begin position="4"/>
        <end position="133"/>
    </location>
</feature>
<feature type="binding site" evidence="8">
    <location>
        <position position="220"/>
    </location>
    <ligand>
        <name>L-glutamine</name>
        <dbReference type="ChEBI" id="CHEBI:58359"/>
    </ligand>
</feature>
<dbReference type="EC" id="6.3.5.5" evidence="8"/>
<proteinExistence type="inferred from homology"/>
<dbReference type="HAMAP" id="MF_01209">
    <property type="entry name" value="CPSase_S_chain"/>
    <property type="match status" value="1"/>
</dbReference>
<dbReference type="OrthoDB" id="7675at2157"/>
<feature type="binding site" evidence="8">
    <location>
        <position position="218"/>
    </location>
    <ligand>
        <name>L-glutamine</name>
        <dbReference type="ChEBI" id="CHEBI:58359"/>
    </ligand>
</feature>
<feature type="active site" evidence="8">
    <location>
        <position position="333"/>
    </location>
</feature>
<organism evidence="10 11">
    <name type="scientific">Caldivirga maquilingensis (strain ATCC 700844 / DSM 13496 / JCM 10307 / IC-167)</name>
    <dbReference type="NCBI Taxonomy" id="397948"/>
    <lineage>
        <taxon>Archaea</taxon>
        <taxon>Thermoproteota</taxon>
        <taxon>Thermoprotei</taxon>
        <taxon>Thermoproteales</taxon>
        <taxon>Thermoproteaceae</taxon>
        <taxon>Caldivirga</taxon>
    </lineage>
</organism>
<keyword evidence="8" id="KW-0665">Pyrimidine biosynthesis</keyword>
<feature type="active site" description="Nucleophile" evidence="8">
    <location>
        <position position="246"/>
    </location>
</feature>
<comment type="similarity">
    <text evidence="2 8">Belongs to the CarA family.</text>
</comment>
<keyword evidence="3 8" id="KW-0436">Ligase</keyword>
<dbReference type="GO" id="GO:0004359">
    <property type="term" value="F:glutaminase activity"/>
    <property type="evidence" value="ECO:0007669"/>
    <property type="project" value="RHEA"/>
</dbReference>
<evidence type="ECO:0000256" key="8">
    <source>
        <dbReference type="HAMAP-Rule" id="MF_01209"/>
    </source>
</evidence>
<dbReference type="InterPro" id="IPR036480">
    <property type="entry name" value="CarbP_synth_ssu_N_sf"/>
</dbReference>
<dbReference type="Proteomes" id="UP000001137">
    <property type="component" value="Chromosome"/>
</dbReference>
<comment type="pathway">
    <text evidence="1 8">Amino-acid biosynthesis; L-arginine biosynthesis; carbamoyl phosphate from bicarbonate: step 1/1.</text>
</comment>
<evidence type="ECO:0000256" key="4">
    <source>
        <dbReference type="ARBA" id="ARBA00022741"/>
    </source>
</evidence>
<dbReference type="NCBIfam" id="TIGR01368">
    <property type="entry name" value="CPSaseIIsmall"/>
    <property type="match status" value="1"/>
</dbReference>
<dbReference type="PANTHER" id="PTHR43418:SF7">
    <property type="entry name" value="CARBAMOYL-PHOSPHATE SYNTHASE SMALL CHAIN"/>
    <property type="match status" value="1"/>
</dbReference>